<name>A0A073J532_9BACT</name>
<dbReference type="OrthoDB" id="9778236at2"/>
<gene>
    <name evidence="5" type="ORF">EH55_01225</name>
</gene>
<protein>
    <submittedName>
        <fullName evidence="5">Uncharacterized protein</fullName>
    </submittedName>
</protein>
<evidence type="ECO:0000256" key="2">
    <source>
        <dbReference type="ARBA" id="ARBA00023054"/>
    </source>
</evidence>
<dbReference type="RefSeq" id="WP_037975157.1">
    <property type="nucleotide sequence ID" value="NZ_JMKI01000016.1"/>
</dbReference>
<dbReference type="PANTHER" id="PTHR32347">
    <property type="entry name" value="EFFLUX SYSTEM COMPONENT YKNX-RELATED"/>
    <property type="match status" value="1"/>
</dbReference>
<feature type="domain" description="YbhG-like alpha-helical hairpin" evidence="3">
    <location>
        <begin position="92"/>
        <end position="204"/>
    </location>
</feature>
<dbReference type="Pfam" id="PF25881">
    <property type="entry name" value="HH_YBHG"/>
    <property type="match status" value="1"/>
</dbReference>
<dbReference type="GO" id="GO:0030313">
    <property type="term" value="C:cell envelope"/>
    <property type="evidence" value="ECO:0007669"/>
    <property type="project" value="UniProtKB-SubCell"/>
</dbReference>
<proteinExistence type="predicted"/>
<dbReference type="SUPFAM" id="SSF111369">
    <property type="entry name" value="HlyD-like secretion proteins"/>
    <property type="match status" value="2"/>
</dbReference>
<keyword evidence="6" id="KW-1185">Reference proteome</keyword>
<reference evidence="5 6" key="1">
    <citation type="submission" date="2014-04" db="EMBL/GenBank/DDBJ databases">
        <title>Draft Genome Sequence of Synergistes jonesii.</title>
        <authorList>
            <person name="Coil D.A."/>
            <person name="Eisen J.A."/>
            <person name="Holland-Moritz H.E."/>
        </authorList>
    </citation>
    <scope>NUCLEOTIDE SEQUENCE [LARGE SCALE GENOMIC DNA]</scope>
    <source>
        <strain evidence="5 6">78-1</strain>
    </source>
</reference>
<evidence type="ECO:0000256" key="1">
    <source>
        <dbReference type="ARBA" id="ARBA00004196"/>
    </source>
</evidence>
<dbReference type="AlphaFoldDB" id="A0A073J532"/>
<comment type="subcellular location">
    <subcellularLocation>
        <location evidence="1">Cell envelope</location>
    </subcellularLocation>
</comment>
<dbReference type="Gene3D" id="2.40.30.170">
    <property type="match status" value="1"/>
</dbReference>
<evidence type="ECO:0000313" key="6">
    <source>
        <dbReference type="Proteomes" id="UP000027665"/>
    </source>
</evidence>
<keyword evidence="2" id="KW-0175">Coiled coil</keyword>
<dbReference type="Gene3D" id="2.40.50.100">
    <property type="match status" value="2"/>
</dbReference>
<accession>A0A073J532</accession>
<dbReference type="Pfam" id="PF25990">
    <property type="entry name" value="Beta-barrel_YknX"/>
    <property type="match status" value="1"/>
</dbReference>
<organism evidence="5 6">
    <name type="scientific">Synergistes jonesii</name>
    <dbReference type="NCBI Taxonomy" id="2754"/>
    <lineage>
        <taxon>Bacteria</taxon>
        <taxon>Thermotogati</taxon>
        <taxon>Synergistota</taxon>
        <taxon>Synergistia</taxon>
        <taxon>Synergistales</taxon>
        <taxon>Synergistaceae</taxon>
        <taxon>Synergistes</taxon>
    </lineage>
</organism>
<dbReference type="Proteomes" id="UP000027665">
    <property type="component" value="Unassembled WGS sequence"/>
</dbReference>
<evidence type="ECO:0000259" key="4">
    <source>
        <dbReference type="Pfam" id="PF25990"/>
    </source>
</evidence>
<sequence>MKEPKFFSGRNVLILFVLLLVVGTSAAVYFKKRPNDDRLKASGTVEVTQVQLAPLAGGRIEELTIKEAEHVEKGQLIARLSLDGADDEVKMAEFALAAARAQLEELNNGFRKEDIARARAEVDARRARAEQAGRDERRFSELAADGVVAKRDAELSAEAAKSSRSAVRAAEEQLRLLENGARSEQIAAAQANAERAEAAYKKAKTLVGYKEFYSPADGVVLTKNYEVGDVVNAGAPIATLGDMEDCWVKLYIPSSQLGRVKLGSECRVRIDAFPDREFEASVSEVNQQAEYNPRMSLTQKERENMVFWIKVRIKNTEGVIKPGMPADVTVL</sequence>
<dbReference type="GeneID" id="90983163"/>
<evidence type="ECO:0000313" key="5">
    <source>
        <dbReference type="EMBL" id="KEJ92832.1"/>
    </source>
</evidence>
<dbReference type="InterPro" id="IPR058636">
    <property type="entry name" value="Beta-barrel_YknX"/>
</dbReference>
<dbReference type="InterPro" id="IPR050465">
    <property type="entry name" value="UPF0194_transport"/>
</dbReference>
<dbReference type="eggNOG" id="COG0845">
    <property type="taxonomic scope" value="Bacteria"/>
</dbReference>
<dbReference type="EMBL" id="JMKI01000016">
    <property type="protein sequence ID" value="KEJ92832.1"/>
    <property type="molecule type" value="Genomic_DNA"/>
</dbReference>
<evidence type="ECO:0000259" key="3">
    <source>
        <dbReference type="Pfam" id="PF25881"/>
    </source>
</evidence>
<comment type="caution">
    <text evidence="5">The sequence shown here is derived from an EMBL/GenBank/DDBJ whole genome shotgun (WGS) entry which is preliminary data.</text>
</comment>
<feature type="domain" description="YknX-like beta-barrel" evidence="4">
    <location>
        <begin position="258"/>
        <end position="329"/>
    </location>
</feature>
<dbReference type="PANTHER" id="PTHR32347:SF23">
    <property type="entry name" value="BLL5650 PROTEIN"/>
    <property type="match status" value="1"/>
</dbReference>
<dbReference type="STRING" id="2754.EH55_01225"/>
<dbReference type="Gene3D" id="1.10.287.470">
    <property type="entry name" value="Helix hairpin bin"/>
    <property type="match status" value="1"/>
</dbReference>
<dbReference type="InterPro" id="IPR059052">
    <property type="entry name" value="HH_YbhG-like"/>
</dbReference>